<comment type="caution">
    <text evidence="3">The sequence shown here is derived from an EMBL/GenBank/DDBJ whole genome shotgun (WGS) entry which is preliminary data.</text>
</comment>
<name>A0ABD5WDU8_9EURY</name>
<dbReference type="RefSeq" id="WP_284030430.1">
    <property type="nucleotide sequence ID" value="NZ_CP126154.1"/>
</dbReference>
<feature type="region of interest" description="Disordered" evidence="1">
    <location>
        <begin position="40"/>
        <end position="64"/>
    </location>
</feature>
<dbReference type="CDD" id="cd22231">
    <property type="entry name" value="RHH_NikR_HicB-like"/>
    <property type="match status" value="1"/>
</dbReference>
<proteinExistence type="predicted"/>
<feature type="compositionally biased region" description="Polar residues" evidence="1">
    <location>
        <begin position="41"/>
        <end position="57"/>
    </location>
</feature>
<dbReference type="EMBL" id="JBHTAH010000005">
    <property type="protein sequence ID" value="MFC7069511.1"/>
    <property type="molecule type" value="Genomic_DNA"/>
</dbReference>
<reference evidence="3 4" key="1">
    <citation type="journal article" date="2019" name="Int. J. Syst. Evol. Microbiol.">
        <title>The Global Catalogue of Microorganisms (GCM) 10K type strain sequencing project: providing services to taxonomists for standard genome sequencing and annotation.</title>
        <authorList>
            <consortium name="The Broad Institute Genomics Platform"/>
            <consortium name="The Broad Institute Genome Sequencing Center for Infectious Disease"/>
            <person name="Wu L."/>
            <person name="Ma J."/>
        </authorList>
    </citation>
    <scope>NUCLEOTIDE SEQUENCE [LARGE SCALE GENOMIC DNA]</scope>
    <source>
        <strain evidence="3 4">DT31</strain>
    </source>
</reference>
<dbReference type="InterPro" id="IPR002145">
    <property type="entry name" value="CopG"/>
</dbReference>
<gene>
    <name evidence="3" type="ORF">ACFQL9_07655</name>
</gene>
<evidence type="ECO:0000313" key="4">
    <source>
        <dbReference type="Proteomes" id="UP001596461"/>
    </source>
</evidence>
<sequence length="64" mass="6873">MALSANVTVSMPMEMVQNIDAEADALGMSRAEYIREAVRNANGTPFSPATNPLLSERSSTDNEV</sequence>
<protein>
    <submittedName>
        <fullName evidence="3">Ribbon-helix-helix domain-containing protein</fullName>
    </submittedName>
</protein>
<dbReference type="Pfam" id="PF01402">
    <property type="entry name" value="RHH_1"/>
    <property type="match status" value="1"/>
</dbReference>
<feature type="domain" description="Ribbon-helix-helix protein CopG" evidence="2">
    <location>
        <begin position="6"/>
        <end position="40"/>
    </location>
</feature>
<dbReference type="GeneID" id="81125263"/>
<accession>A0ABD5WDU8</accession>
<dbReference type="Proteomes" id="UP001596461">
    <property type="component" value="Unassembled WGS sequence"/>
</dbReference>
<evidence type="ECO:0000256" key="1">
    <source>
        <dbReference type="SAM" id="MobiDB-lite"/>
    </source>
</evidence>
<keyword evidence="4" id="KW-1185">Reference proteome</keyword>
<dbReference type="Gene3D" id="1.10.1220.10">
    <property type="entry name" value="Met repressor-like"/>
    <property type="match status" value="1"/>
</dbReference>
<dbReference type="AlphaFoldDB" id="A0ABD5WDU8"/>
<evidence type="ECO:0000259" key="2">
    <source>
        <dbReference type="Pfam" id="PF01402"/>
    </source>
</evidence>
<organism evidence="3 4">
    <name type="scientific">Halobaculum lipolyticum</name>
    <dbReference type="NCBI Taxonomy" id="3032001"/>
    <lineage>
        <taxon>Archaea</taxon>
        <taxon>Methanobacteriati</taxon>
        <taxon>Methanobacteriota</taxon>
        <taxon>Stenosarchaea group</taxon>
        <taxon>Halobacteria</taxon>
        <taxon>Halobacteriales</taxon>
        <taxon>Haloferacaceae</taxon>
        <taxon>Halobaculum</taxon>
    </lineage>
</organism>
<evidence type="ECO:0000313" key="3">
    <source>
        <dbReference type="EMBL" id="MFC7069511.1"/>
    </source>
</evidence>
<dbReference type="InterPro" id="IPR013321">
    <property type="entry name" value="Arc_rbn_hlx_hlx"/>
</dbReference>